<keyword evidence="10" id="KW-0739">Sodium transport</keyword>
<feature type="transmembrane region" description="Helical" evidence="11">
    <location>
        <begin position="7"/>
        <end position="23"/>
    </location>
</feature>
<dbReference type="AlphaFoldDB" id="A0A382B8Z3"/>
<dbReference type="GO" id="GO:0005886">
    <property type="term" value="C:plasma membrane"/>
    <property type="evidence" value="ECO:0007669"/>
    <property type="project" value="UniProtKB-SubCell"/>
</dbReference>
<dbReference type="CDD" id="cd11493">
    <property type="entry name" value="SLC5sbd_NIS-like_u1"/>
    <property type="match status" value="1"/>
</dbReference>
<feature type="transmembrane region" description="Helical" evidence="11">
    <location>
        <begin position="43"/>
        <end position="61"/>
    </location>
</feature>
<feature type="transmembrane region" description="Helical" evidence="11">
    <location>
        <begin position="413"/>
        <end position="432"/>
    </location>
</feature>
<evidence type="ECO:0000256" key="11">
    <source>
        <dbReference type="SAM" id="Phobius"/>
    </source>
</evidence>
<keyword evidence="6 11" id="KW-1133">Transmembrane helix</keyword>
<feature type="transmembrane region" description="Helical" evidence="11">
    <location>
        <begin position="231"/>
        <end position="250"/>
    </location>
</feature>
<feature type="transmembrane region" description="Helical" evidence="11">
    <location>
        <begin position="180"/>
        <end position="198"/>
    </location>
</feature>
<sequence>MLHWIDTSIIFLFLAGLMGFGWWQSRLNKSTSDYFLAGKTLPWPVAMFSIVATETSVLTFISIPGIAYRGNWLFLQLAIGYILGRILVSLFLLPEYFSSGVTSIYEVLGKKFGPEIQKVASGVFLITRILADGIRYLATAVIVQVVTGWSLPVAVLVIGIVTLIYSLLGGIRTIVWIDSFQFVLYLAGGCISIFYILLNMDPSTGDALTLLSEAGKLQILNFSGDFLHDPYSFISAVIGGMLLSFSSHGADYMMVQRVLGTKDLESGRKAMIGSGFFVFLQFGIFLLAGSLIYIYMGGAEIDKDREFSTFIIEHLPIGVKGLLLAGILSAAMSTLSSSINSLASSTIIDWFKGEADLKKSRIVSFVWAIVLIGIALIFDEGDSAIVIMGLTIASFTYGGLLGLFLLSKLNQSFQPASLILGLISSCLIVFYLKHIGLAWTWFILVSVVVNMGITLFSERVIRIIK</sequence>
<protein>
    <recommendedName>
        <fullName evidence="13">Sodium:solute symporter</fullName>
    </recommendedName>
</protein>
<feature type="transmembrane region" description="Helical" evidence="11">
    <location>
        <begin position="360"/>
        <end position="378"/>
    </location>
</feature>
<reference evidence="12" key="1">
    <citation type="submission" date="2018-05" db="EMBL/GenBank/DDBJ databases">
        <authorList>
            <person name="Lanie J.A."/>
            <person name="Ng W.-L."/>
            <person name="Kazmierczak K.M."/>
            <person name="Andrzejewski T.M."/>
            <person name="Davidsen T.M."/>
            <person name="Wayne K.J."/>
            <person name="Tettelin H."/>
            <person name="Glass J.I."/>
            <person name="Rusch D."/>
            <person name="Podicherti R."/>
            <person name="Tsui H.-C.T."/>
            <person name="Winkler M.E."/>
        </authorList>
    </citation>
    <scope>NUCLEOTIDE SEQUENCE</scope>
</reference>
<feature type="transmembrane region" description="Helical" evidence="11">
    <location>
        <begin position="384"/>
        <end position="406"/>
    </location>
</feature>
<evidence type="ECO:0000256" key="7">
    <source>
        <dbReference type="ARBA" id="ARBA00023053"/>
    </source>
</evidence>
<keyword evidence="7" id="KW-0915">Sodium</keyword>
<evidence type="ECO:0000256" key="2">
    <source>
        <dbReference type="ARBA" id="ARBA00006434"/>
    </source>
</evidence>
<keyword evidence="9 11" id="KW-0472">Membrane</keyword>
<feature type="transmembrane region" description="Helical" evidence="11">
    <location>
        <begin position="73"/>
        <end position="93"/>
    </location>
</feature>
<feature type="transmembrane region" description="Helical" evidence="11">
    <location>
        <begin position="271"/>
        <end position="295"/>
    </location>
</feature>
<dbReference type="EMBL" id="UINC01028731">
    <property type="protein sequence ID" value="SVB10238.1"/>
    <property type="molecule type" value="Genomic_DNA"/>
</dbReference>
<evidence type="ECO:0000256" key="1">
    <source>
        <dbReference type="ARBA" id="ARBA00004651"/>
    </source>
</evidence>
<feature type="transmembrane region" description="Helical" evidence="11">
    <location>
        <begin position="315"/>
        <end position="339"/>
    </location>
</feature>
<evidence type="ECO:0000313" key="12">
    <source>
        <dbReference type="EMBL" id="SVB10238.1"/>
    </source>
</evidence>
<dbReference type="InterPro" id="IPR001734">
    <property type="entry name" value="Na/solute_symporter"/>
</dbReference>
<dbReference type="PANTHER" id="PTHR42985:SF47">
    <property type="entry name" value="INTEGRAL MEMBRANE TRANSPORT PROTEIN"/>
    <property type="match status" value="1"/>
</dbReference>
<evidence type="ECO:0000256" key="4">
    <source>
        <dbReference type="ARBA" id="ARBA00022475"/>
    </source>
</evidence>
<feature type="transmembrane region" description="Helical" evidence="11">
    <location>
        <begin position="438"/>
        <end position="456"/>
    </location>
</feature>
<dbReference type="GO" id="GO:0015293">
    <property type="term" value="F:symporter activity"/>
    <property type="evidence" value="ECO:0007669"/>
    <property type="project" value="TreeGrafter"/>
</dbReference>
<keyword evidence="5 11" id="KW-0812">Transmembrane</keyword>
<dbReference type="GO" id="GO:0006814">
    <property type="term" value="P:sodium ion transport"/>
    <property type="evidence" value="ECO:0007669"/>
    <property type="project" value="UniProtKB-KW"/>
</dbReference>
<feature type="transmembrane region" description="Helical" evidence="11">
    <location>
        <begin position="149"/>
        <end position="168"/>
    </location>
</feature>
<keyword evidence="4" id="KW-1003">Cell membrane</keyword>
<gene>
    <name evidence="12" type="ORF">METZ01_LOCUS163092</name>
</gene>
<comment type="subcellular location">
    <subcellularLocation>
        <location evidence="1">Cell membrane</location>
        <topology evidence="1">Multi-pass membrane protein</topology>
    </subcellularLocation>
</comment>
<evidence type="ECO:0008006" key="13">
    <source>
        <dbReference type="Google" id="ProtNLM"/>
    </source>
</evidence>
<dbReference type="InterPro" id="IPR051163">
    <property type="entry name" value="Sodium:Solute_Symporter_SSF"/>
</dbReference>
<name>A0A382B8Z3_9ZZZZ</name>
<accession>A0A382B8Z3</accession>
<keyword evidence="8" id="KW-0406">Ion transport</keyword>
<dbReference type="Gene3D" id="1.20.1730.10">
    <property type="entry name" value="Sodium/glucose cotransporter"/>
    <property type="match status" value="1"/>
</dbReference>
<dbReference type="PANTHER" id="PTHR42985">
    <property type="entry name" value="SODIUM-COUPLED MONOCARBOXYLATE TRANSPORTER"/>
    <property type="match status" value="1"/>
</dbReference>
<evidence type="ECO:0000256" key="6">
    <source>
        <dbReference type="ARBA" id="ARBA00022989"/>
    </source>
</evidence>
<evidence type="ECO:0000256" key="8">
    <source>
        <dbReference type="ARBA" id="ARBA00023065"/>
    </source>
</evidence>
<evidence type="ECO:0000256" key="10">
    <source>
        <dbReference type="ARBA" id="ARBA00023201"/>
    </source>
</evidence>
<dbReference type="Pfam" id="PF00474">
    <property type="entry name" value="SSF"/>
    <property type="match status" value="1"/>
</dbReference>
<proteinExistence type="inferred from homology"/>
<comment type="similarity">
    <text evidence="2">Belongs to the sodium:solute symporter (SSF) (TC 2.A.21) family.</text>
</comment>
<evidence type="ECO:0000256" key="9">
    <source>
        <dbReference type="ARBA" id="ARBA00023136"/>
    </source>
</evidence>
<evidence type="ECO:0000256" key="3">
    <source>
        <dbReference type="ARBA" id="ARBA00022448"/>
    </source>
</evidence>
<dbReference type="PROSITE" id="PS50283">
    <property type="entry name" value="NA_SOLUT_SYMP_3"/>
    <property type="match status" value="1"/>
</dbReference>
<organism evidence="12">
    <name type="scientific">marine metagenome</name>
    <dbReference type="NCBI Taxonomy" id="408172"/>
    <lineage>
        <taxon>unclassified sequences</taxon>
        <taxon>metagenomes</taxon>
        <taxon>ecological metagenomes</taxon>
    </lineage>
</organism>
<dbReference type="InterPro" id="IPR038377">
    <property type="entry name" value="Na/Glc_symporter_sf"/>
</dbReference>
<keyword evidence="3" id="KW-0813">Transport</keyword>
<evidence type="ECO:0000256" key="5">
    <source>
        <dbReference type="ARBA" id="ARBA00022692"/>
    </source>
</evidence>